<dbReference type="RefSeq" id="WP_108558411.1">
    <property type="nucleotide sequence ID" value="NZ_MUXE01000004.1"/>
</dbReference>
<evidence type="ECO:0000313" key="2">
    <source>
        <dbReference type="Proteomes" id="UP000251135"/>
    </source>
</evidence>
<accession>A0A363D2G8</accession>
<dbReference type="AlphaFoldDB" id="A0A363D2G8"/>
<organism evidence="1 2">
    <name type="scientific">Arcobacter caeni</name>
    <dbReference type="NCBI Taxonomy" id="1912877"/>
    <lineage>
        <taxon>Bacteria</taxon>
        <taxon>Pseudomonadati</taxon>
        <taxon>Campylobacterota</taxon>
        <taxon>Epsilonproteobacteria</taxon>
        <taxon>Campylobacterales</taxon>
        <taxon>Arcobacteraceae</taxon>
        <taxon>Arcobacter</taxon>
    </lineage>
</organism>
<dbReference type="Proteomes" id="UP000251135">
    <property type="component" value="Unassembled WGS sequence"/>
</dbReference>
<protein>
    <submittedName>
        <fullName evidence="1">Uncharacterized protein</fullName>
    </submittedName>
</protein>
<comment type="caution">
    <text evidence="1">The sequence shown here is derived from an EMBL/GenBank/DDBJ whole genome shotgun (WGS) entry which is preliminary data.</text>
</comment>
<name>A0A363D2G8_9BACT</name>
<reference evidence="1 2" key="1">
    <citation type="submission" date="2017-02" db="EMBL/GenBank/DDBJ databases">
        <title>Arcobacter caeni sp. nov, a new Arcobacter species isolated from reclaimed water.</title>
        <authorList>
            <person name="Figueras M.J."/>
            <person name="Perez-Cataluna A."/>
            <person name="Salas-Masso N."/>
        </authorList>
    </citation>
    <scope>NUCLEOTIDE SEQUENCE [LARGE SCALE GENOMIC DNA]</scope>
    <source>
        <strain evidence="1 2">RW17-10</strain>
    </source>
</reference>
<gene>
    <name evidence="1" type="ORF">B0174_04235</name>
</gene>
<dbReference type="EMBL" id="MUXE01000004">
    <property type="protein sequence ID" value="PUE65538.1"/>
    <property type="molecule type" value="Genomic_DNA"/>
</dbReference>
<keyword evidence="2" id="KW-1185">Reference proteome</keyword>
<proteinExistence type="predicted"/>
<dbReference type="OrthoDB" id="5344118at2"/>
<sequence length="140" mass="15723">MKKYFVLILIFISFGITNLLADQWDGFFKATGFPRKVVDNGSIVSGKIYDAAVTYQIFNNDGIKGNFENSDSAKVTITNKKGKVISTKKFMTVIELRTWARENFTDIFSSIIGDNPQITSENIKELTQLASVILLNKNLD</sequence>
<evidence type="ECO:0000313" key="1">
    <source>
        <dbReference type="EMBL" id="PUE65538.1"/>
    </source>
</evidence>